<feature type="compositionally biased region" description="Basic and acidic residues" evidence="1">
    <location>
        <begin position="1"/>
        <end position="20"/>
    </location>
</feature>
<evidence type="ECO:0000256" key="1">
    <source>
        <dbReference type="SAM" id="MobiDB-lite"/>
    </source>
</evidence>
<dbReference type="AlphaFoldDB" id="A0A218XX82"/>
<evidence type="ECO:0000313" key="4">
    <source>
        <dbReference type="Proteomes" id="UP000197138"/>
    </source>
</evidence>
<dbReference type="Proteomes" id="UP000233551">
    <property type="component" value="Unassembled WGS sequence"/>
</dbReference>
<reference evidence="3 5" key="3">
    <citation type="submission" date="2017-11" db="EMBL/GenBank/DDBJ databases">
        <title>De-novo sequencing of pomegranate (Punica granatum L.) genome.</title>
        <authorList>
            <person name="Akparov Z."/>
            <person name="Amiraslanov A."/>
            <person name="Hajiyeva S."/>
            <person name="Abbasov M."/>
            <person name="Kaur K."/>
            <person name="Hamwieh A."/>
            <person name="Solovyev V."/>
            <person name="Salamov A."/>
            <person name="Braich B."/>
            <person name="Kosarev P."/>
            <person name="Mahmoud A."/>
            <person name="Hajiyev E."/>
            <person name="Babayeva S."/>
            <person name="Izzatullayeva V."/>
            <person name="Mammadov A."/>
            <person name="Mammadov A."/>
            <person name="Sharifova S."/>
            <person name="Ojaghi J."/>
            <person name="Eynullazada K."/>
            <person name="Bayramov B."/>
            <person name="Abdulazimova A."/>
            <person name="Shahmuradov I."/>
        </authorList>
    </citation>
    <scope>NUCLEOTIDE SEQUENCE [LARGE SCALE GENOMIC DNA]</scope>
    <source>
        <strain evidence="3">AG2017</strain>
        <strain evidence="5">cv. AG2017</strain>
        <tissue evidence="3">Leaf</tissue>
    </source>
</reference>
<proteinExistence type="predicted"/>
<reference evidence="2" key="2">
    <citation type="submission" date="2017-06" db="EMBL/GenBank/DDBJ databases">
        <title>The pomegranate genome and the genomics of punicalagin biosynthesis.</title>
        <authorList>
            <person name="Xu C."/>
        </authorList>
    </citation>
    <scope>NUCLEOTIDE SEQUENCE [LARGE SCALE GENOMIC DNA]</scope>
    <source>
        <tissue evidence="2">Fresh leaf</tissue>
    </source>
</reference>
<dbReference type="EMBL" id="PGOL01000136">
    <property type="protein sequence ID" value="PKI75935.1"/>
    <property type="molecule type" value="Genomic_DNA"/>
</dbReference>
<accession>A0A218XX82</accession>
<dbReference type="EMBL" id="MTKT01000785">
    <property type="protein sequence ID" value="OWM88902.1"/>
    <property type="molecule type" value="Genomic_DNA"/>
</dbReference>
<comment type="caution">
    <text evidence="2">The sequence shown here is derived from an EMBL/GenBank/DDBJ whole genome shotgun (WGS) entry which is preliminary data.</text>
</comment>
<gene>
    <name evidence="2" type="ORF">CDL15_Pgr020856</name>
    <name evidence="3" type="ORF">CRG98_003669</name>
</gene>
<evidence type="ECO:0000313" key="5">
    <source>
        <dbReference type="Proteomes" id="UP000233551"/>
    </source>
</evidence>
<dbReference type="Proteomes" id="UP000197138">
    <property type="component" value="Unassembled WGS sequence"/>
</dbReference>
<protein>
    <submittedName>
        <fullName evidence="2">Uncharacterized protein</fullName>
    </submittedName>
</protein>
<organism evidence="2 4">
    <name type="scientific">Punica granatum</name>
    <name type="common">Pomegranate</name>
    <dbReference type="NCBI Taxonomy" id="22663"/>
    <lineage>
        <taxon>Eukaryota</taxon>
        <taxon>Viridiplantae</taxon>
        <taxon>Streptophyta</taxon>
        <taxon>Embryophyta</taxon>
        <taxon>Tracheophyta</taxon>
        <taxon>Spermatophyta</taxon>
        <taxon>Magnoliopsida</taxon>
        <taxon>eudicotyledons</taxon>
        <taxon>Gunneridae</taxon>
        <taxon>Pentapetalae</taxon>
        <taxon>rosids</taxon>
        <taxon>malvids</taxon>
        <taxon>Myrtales</taxon>
        <taxon>Lythraceae</taxon>
        <taxon>Punica</taxon>
    </lineage>
</organism>
<feature type="region of interest" description="Disordered" evidence="1">
    <location>
        <begin position="69"/>
        <end position="91"/>
    </location>
</feature>
<evidence type="ECO:0000313" key="2">
    <source>
        <dbReference type="EMBL" id="OWM88902.1"/>
    </source>
</evidence>
<sequence length="121" mass="13672">MVILYGKDRATGEHAKTAKEMKKRQSSMTEEMFDDTIEGINRLVAEKEVSIDPFENKVDANVEFSEQEVHSRIPQGANSSKTKKAKKTKEEEEVIVIGEALDNVAEAIRDENVPNKMGMRF</sequence>
<feature type="region of interest" description="Disordered" evidence="1">
    <location>
        <begin position="1"/>
        <end position="30"/>
    </location>
</feature>
<name>A0A218XX82_PUNGR</name>
<reference evidence="4" key="1">
    <citation type="journal article" date="2017" name="Plant J.">
        <title>The pomegranate (Punica granatum L.) genome and the genomics of punicalagin biosynthesis.</title>
        <authorList>
            <person name="Qin G."/>
            <person name="Xu C."/>
            <person name="Ming R."/>
            <person name="Tang H."/>
            <person name="Guyot R."/>
            <person name="Kramer E.M."/>
            <person name="Hu Y."/>
            <person name="Yi X."/>
            <person name="Qi Y."/>
            <person name="Xu X."/>
            <person name="Gao Z."/>
            <person name="Pan H."/>
            <person name="Jian J."/>
            <person name="Tian Y."/>
            <person name="Yue Z."/>
            <person name="Xu Y."/>
        </authorList>
    </citation>
    <scope>NUCLEOTIDE SEQUENCE [LARGE SCALE GENOMIC DNA]</scope>
    <source>
        <strain evidence="4">cv. Dabenzi</strain>
    </source>
</reference>
<keyword evidence="5" id="KW-1185">Reference proteome</keyword>
<evidence type="ECO:0000313" key="3">
    <source>
        <dbReference type="EMBL" id="PKI75935.1"/>
    </source>
</evidence>